<feature type="domain" description="PPIase cyclophilin-type" evidence="5">
    <location>
        <begin position="30"/>
        <end position="183"/>
    </location>
</feature>
<dbReference type="GO" id="GO:0006457">
    <property type="term" value="P:protein folding"/>
    <property type="evidence" value="ECO:0007669"/>
    <property type="project" value="InterPro"/>
</dbReference>
<sequence length="184" mass="20011">MLKKLVLGACALLVSLNLLAAEKPHVLLTTSAGEIEVELEADKAPASVKNFLDYVDAGFYNGTVFHRVIPGFMIQGGGFDTDMSQKETRDPIKNEADNGLRNLRGTLAMARTQAVNSATSQFFINHNDNAFLDHGSRDFGYAVFGKVVRGMDVVDQIANVPTGNRGMYQNVPLQPVVILSAKRL</sequence>
<dbReference type="Proteomes" id="UP000327179">
    <property type="component" value="Chromosome"/>
</dbReference>
<accession>A0A5J6QK10</accession>
<dbReference type="PROSITE" id="PS50072">
    <property type="entry name" value="CSA_PPIASE_2"/>
    <property type="match status" value="1"/>
</dbReference>
<dbReference type="GO" id="GO:0003755">
    <property type="term" value="F:peptidyl-prolyl cis-trans isomerase activity"/>
    <property type="evidence" value="ECO:0007669"/>
    <property type="project" value="UniProtKB-UniRule"/>
</dbReference>
<dbReference type="EC" id="5.2.1.8" evidence="4"/>
<dbReference type="PANTHER" id="PTHR43246">
    <property type="entry name" value="PEPTIDYL-PROLYL CIS-TRANS ISOMERASE CYP38, CHLOROPLASTIC"/>
    <property type="match status" value="1"/>
</dbReference>
<dbReference type="EMBL" id="CP043311">
    <property type="protein sequence ID" value="QEY61952.1"/>
    <property type="molecule type" value="Genomic_DNA"/>
</dbReference>
<evidence type="ECO:0000256" key="2">
    <source>
        <dbReference type="ARBA" id="ARBA00023110"/>
    </source>
</evidence>
<comment type="catalytic activity">
    <reaction evidence="4">
        <text>[protein]-peptidylproline (omega=180) = [protein]-peptidylproline (omega=0)</text>
        <dbReference type="Rhea" id="RHEA:16237"/>
        <dbReference type="Rhea" id="RHEA-COMP:10747"/>
        <dbReference type="Rhea" id="RHEA-COMP:10748"/>
        <dbReference type="ChEBI" id="CHEBI:83833"/>
        <dbReference type="ChEBI" id="CHEBI:83834"/>
        <dbReference type="EC" id="5.2.1.8"/>
    </reaction>
</comment>
<dbReference type="Gene3D" id="2.40.100.10">
    <property type="entry name" value="Cyclophilin-like"/>
    <property type="match status" value="1"/>
</dbReference>
<keyword evidence="2 4" id="KW-0697">Rotamase</keyword>
<dbReference type="RefSeq" id="WP_151132494.1">
    <property type="nucleotide sequence ID" value="NZ_CP043311.1"/>
</dbReference>
<feature type="signal peptide" evidence="4">
    <location>
        <begin position="1"/>
        <end position="20"/>
    </location>
</feature>
<dbReference type="InterPro" id="IPR044665">
    <property type="entry name" value="E_coli_cyclophilin_A-like"/>
</dbReference>
<gene>
    <name evidence="6" type="ORF">FXN65_07690</name>
</gene>
<proteinExistence type="inferred from homology"/>
<evidence type="ECO:0000259" key="5">
    <source>
        <dbReference type="PROSITE" id="PS50072"/>
    </source>
</evidence>
<keyword evidence="7" id="KW-1185">Reference proteome</keyword>
<dbReference type="InterPro" id="IPR029000">
    <property type="entry name" value="Cyclophilin-like_dom_sf"/>
</dbReference>
<dbReference type="AlphaFoldDB" id="A0A5J6QK10"/>
<evidence type="ECO:0000256" key="4">
    <source>
        <dbReference type="RuleBase" id="RU363019"/>
    </source>
</evidence>
<comment type="function">
    <text evidence="4">PPIases accelerate the folding of proteins. It catalyzes the cis-trans isomerization of proline imidic peptide bonds in oligopeptides.</text>
</comment>
<dbReference type="CDD" id="cd01920">
    <property type="entry name" value="cyclophilin_EcCYP_like"/>
    <property type="match status" value="1"/>
</dbReference>
<evidence type="ECO:0000256" key="3">
    <source>
        <dbReference type="ARBA" id="ARBA00023235"/>
    </source>
</evidence>
<comment type="similarity">
    <text evidence="1 4">Belongs to the cyclophilin-type PPIase family.</text>
</comment>
<dbReference type="InterPro" id="IPR020892">
    <property type="entry name" value="Cyclophilin-type_PPIase_CS"/>
</dbReference>
<organism evidence="6 7">
    <name type="scientific">Metapseudomonas lalkuanensis</name>
    <dbReference type="NCBI Taxonomy" id="2604832"/>
    <lineage>
        <taxon>Bacteria</taxon>
        <taxon>Pseudomonadati</taxon>
        <taxon>Pseudomonadota</taxon>
        <taxon>Gammaproteobacteria</taxon>
        <taxon>Pseudomonadales</taxon>
        <taxon>Pseudomonadaceae</taxon>
        <taxon>Metapseudomonas</taxon>
    </lineage>
</organism>
<dbReference type="Pfam" id="PF00160">
    <property type="entry name" value="Pro_isomerase"/>
    <property type="match status" value="1"/>
</dbReference>
<dbReference type="KEGG" id="plal:FXN65_07690"/>
<dbReference type="InterPro" id="IPR002130">
    <property type="entry name" value="Cyclophilin-type_PPIase_dom"/>
</dbReference>
<dbReference type="SUPFAM" id="SSF50891">
    <property type="entry name" value="Cyclophilin-like"/>
    <property type="match status" value="1"/>
</dbReference>
<protein>
    <recommendedName>
        <fullName evidence="4">Peptidyl-prolyl cis-trans isomerase</fullName>
        <shortName evidence="4">PPIase</shortName>
        <ecNumber evidence="4">5.2.1.8</ecNumber>
    </recommendedName>
</protein>
<dbReference type="PROSITE" id="PS00170">
    <property type="entry name" value="CSA_PPIASE_1"/>
    <property type="match status" value="1"/>
</dbReference>
<feature type="chain" id="PRO_5023975391" description="Peptidyl-prolyl cis-trans isomerase" evidence="4">
    <location>
        <begin position="21"/>
        <end position="184"/>
    </location>
</feature>
<dbReference type="PRINTS" id="PR00153">
    <property type="entry name" value="CSAPPISMRASE"/>
</dbReference>
<keyword evidence="4" id="KW-0732">Signal</keyword>
<name>A0A5J6QK10_9GAMM</name>
<evidence type="ECO:0000313" key="6">
    <source>
        <dbReference type="EMBL" id="QEY61952.1"/>
    </source>
</evidence>
<evidence type="ECO:0000256" key="1">
    <source>
        <dbReference type="ARBA" id="ARBA00007365"/>
    </source>
</evidence>
<reference evidence="6 7" key="1">
    <citation type="submission" date="2019-08" db="EMBL/GenBank/DDBJ databases">
        <title>Whole-genome Sequencing of e-waste polymer degrading bacterium Pseudomonas sp. strain PE08.</title>
        <authorList>
            <person name="Kirdat K."/>
            <person name="Debbarma P."/>
            <person name="Narawade N."/>
            <person name="Suyal D."/>
            <person name="Thorat V."/>
            <person name="Shouche Y."/>
            <person name="Goel R."/>
            <person name="Yadav A."/>
        </authorList>
    </citation>
    <scope>NUCLEOTIDE SEQUENCE [LARGE SCALE GENOMIC DNA]</scope>
    <source>
        <strain evidence="6 7">PE08</strain>
    </source>
</reference>
<keyword evidence="3 4" id="KW-0413">Isomerase</keyword>
<evidence type="ECO:0000313" key="7">
    <source>
        <dbReference type="Proteomes" id="UP000327179"/>
    </source>
</evidence>